<dbReference type="GO" id="GO:0018169">
    <property type="term" value="F:ribosomal S6-glutamic acid ligase activity"/>
    <property type="evidence" value="ECO:0007669"/>
    <property type="project" value="TreeGrafter"/>
</dbReference>
<dbReference type="InterPro" id="IPR048936">
    <property type="entry name" value="MvdD-like_ATPgrasp"/>
</dbReference>
<keyword evidence="2" id="KW-0436">Ligase</keyword>
<gene>
    <name evidence="2" type="ORF">IF651_01695</name>
</gene>
<dbReference type="PANTHER" id="PTHR21621">
    <property type="entry name" value="RIBOSOMAL PROTEIN S6 MODIFICATION PROTEIN"/>
    <property type="match status" value="1"/>
</dbReference>
<dbReference type="AlphaFoldDB" id="A0A927G6E1"/>
<evidence type="ECO:0000313" key="3">
    <source>
        <dbReference type="Proteomes" id="UP000610846"/>
    </source>
</evidence>
<organism evidence="2 3">
    <name type="scientific">Cellulosimicrobium arenosum</name>
    <dbReference type="NCBI Taxonomy" id="2708133"/>
    <lineage>
        <taxon>Bacteria</taxon>
        <taxon>Bacillati</taxon>
        <taxon>Actinomycetota</taxon>
        <taxon>Actinomycetes</taxon>
        <taxon>Micrococcales</taxon>
        <taxon>Promicromonosporaceae</taxon>
        <taxon>Cellulosimicrobium</taxon>
    </lineage>
</organism>
<evidence type="ECO:0000313" key="2">
    <source>
        <dbReference type="EMBL" id="MBD8077774.1"/>
    </source>
</evidence>
<sequence>MILVVSFPQDDHTAVVVERLRALGHDVVLLDTSTLGSTTSLELGHATGVPADLRLVTPDGTHDLRHATTGWWRRLRGTPVDPSITDPAAAEFASSELAEVFEGVVAALPLRWVNDPTSDAAAHHKPWQWAVAADLGLTLARTVVTRDPARAREFVAATGPGRVVTKAFIARADAWRETHVLDDADVERLDQVRFAPTILQEYVPGVDLRVTMVDGEAFTTEIDATGTSLPSDMRMVLDEAAVRPITLPDHVLRRVRALMDRLGLVYGAVDLRRRPDGEHVFFEVNPAGLWQFCEDLTGLPITDAVVTTLARRDRAMVAA</sequence>
<keyword evidence="3" id="KW-1185">Reference proteome</keyword>
<evidence type="ECO:0000259" key="1">
    <source>
        <dbReference type="Pfam" id="PF21068"/>
    </source>
</evidence>
<feature type="domain" description="MvdD-like pre-ATP grasp" evidence="1">
    <location>
        <begin position="1"/>
        <end position="116"/>
    </location>
</feature>
<dbReference type="GO" id="GO:0005737">
    <property type="term" value="C:cytoplasm"/>
    <property type="evidence" value="ECO:0007669"/>
    <property type="project" value="TreeGrafter"/>
</dbReference>
<reference evidence="2" key="1">
    <citation type="journal article" date="2018" name="Curr. Microbiol.">
        <title>Cellulosimicrobium arenosum sp. nov., Isolated from Marine Sediment Sand.</title>
        <authorList>
            <person name="Oh M."/>
            <person name="Kim J.H."/>
            <person name="Yoon J.H."/>
            <person name="Schumann P."/>
            <person name="Kim W."/>
        </authorList>
    </citation>
    <scope>NUCLEOTIDE SEQUENCE</scope>
    <source>
        <strain evidence="2">KCTC 49039</strain>
    </source>
</reference>
<name>A0A927G6E1_9MICO</name>
<dbReference type="SUPFAM" id="SSF56059">
    <property type="entry name" value="Glutathione synthetase ATP-binding domain-like"/>
    <property type="match status" value="1"/>
</dbReference>
<reference evidence="2" key="2">
    <citation type="submission" date="2020-09" db="EMBL/GenBank/DDBJ databases">
        <authorList>
            <person name="Yu Y."/>
        </authorList>
    </citation>
    <scope>NUCLEOTIDE SEQUENCE</scope>
    <source>
        <strain evidence="2">KCTC 49039</strain>
    </source>
</reference>
<dbReference type="EMBL" id="JACYHB010000001">
    <property type="protein sequence ID" value="MBD8077774.1"/>
    <property type="molecule type" value="Genomic_DNA"/>
</dbReference>
<dbReference type="GO" id="GO:0009432">
    <property type="term" value="P:SOS response"/>
    <property type="evidence" value="ECO:0007669"/>
    <property type="project" value="TreeGrafter"/>
</dbReference>
<dbReference type="Proteomes" id="UP000610846">
    <property type="component" value="Unassembled WGS sequence"/>
</dbReference>
<proteinExistence type="predicted"/>
<comment type="caution">
    <text evidence="2">The sequence shown here is derived from an EMBL/GenBank/DDBJ whole genome shotgun (WGS) entry which is preliminary data.</text>
</comment>
<dbReference type="RefSeq" id="WP_191827334.1">
    <property type="nucleotide sequence ID" value="NZ_JACYHB010000001.1"/>
</dbReference>
<accession>A0A927G6E1</accession>
<dbReference type="Gene3D" id="3.30.470.20">
    <property type="entry name" value="ATP-grasp fold, B domain"/>
    <property type="match status" value="1"/>
</dbReference>
<protein>
    <submittedName>
        <fullName evidence="2">Alpha-L-glutamate ligase</fullName>
    </submittedName>
</protein>
<dbReference type="PANTHER" id="PTHR21621:SF0">
    <property type="entry name" value="BETA-CITRYLGLUTAMATE SYNTHASE B-RELATED"/>
    <property type="match status" value="1"/>
</dbReference>
<dbReference type="Pfam" id="PF21068">
    <property type="entry name" value="ATPgraspMvdD"/>
    <property type="match status" value="1"/>
</dbReference>